<evidence type="ECO:0000313" key="2">
    <source>
        <dbReference type="Proteomes" id="UP001227543"/>
    </source>
</evidence>
<name>A0ABQ9QYC8_9PEZI</name>
<evidence type="ECO:0000313" key="1">
    <source>
        <dbReference type="EMBL" id="KAK1489207.1"/>
    </source>
</evidence>
<gene>
    <name evidence="1" type="ORF">CTAM01_11162</name>
</gene>
<reference evidence="1 2" key="1">
    <citation type="submission" date="2016-10" db="EMBL/GenBank/DDBJ databases">
        <title>The genome sequence of Colletotrichum fioriniae PJ7.</title>
        <authorList>
            <person name="Baroncelli R."/>
        </authorList>
    </citation>
    <scope>NUCLEOTIDE SEQUENCE [LARGE SCALE GENOMIC DNA]</scope>
    <source>
        <strain evidence="1 2">Tom-12</strain>
    </source>
</reference>
<sequence length="124" mass="14358">MRVYGRTADVVELMNGWMDGNQEKMEGELHGRYTNGRKEGRAGERLEIRDNETELHSHTHIRALSYHTSIHTHTRTPPCTQGVDTHPLLSDDPRNWNWNTGNWNGDLARVGQRIRLNRFGLERG</sequence>
<dbReference type="EMBL" id="MLFU01000057">
    <property type="protein sequence ID" value="KAK1489207.1"/>
    <property type="molecule type" value="Genomic_DNA"/>
</dbReference>
<keyword evidence="2" id="KW-1185">Reference proteome</keyword>
<dbReference type="RefSeq" id="XP_060378185.1">
    <property type="nucleotide sequence ID" value="XM_060527174.1"/>
</dbReference>
<dbReference type="Proteomes" id="UP001227543">
    <property type="component" value="Unassembled WGS sequence"/>
</dbReference>
<accession>A0ABQ9QYC8</accession>
<organism evidence="1 2">
    <name type="scientific">Colletotrichum tamarilloi</name>
    <dbReference type="NCBI Taxonomy" id="1209934"/>
    <lineage>
        <taxon>Eukaryota</taxon>
        <taxon>Fungi</taxon>
        <taxon>Dikarya</taxon>
        <taxon>Ascomycota</taxon>
        <taxon>Pezizomycotina</taxon>
        <taxon>Sordariomycetes</taxon>
        <taxon>Hypocreomycetidae</taxon>
        <taxon>Glomerellales</taxon>
        <taxon>Glomerellaceae</taxon>
        <taxon>Colletotrichum</taxon>
        <taxon>Colletotrichum acutatum species complex</taxon>
    </lineage>
</organism>
<proteinExistence type="predicted"/>
<protein>
    <submittedName>
        <fullName evidence="1">Uncharacterized protein</fullName>
    </submittedName>
</protein>
<dbReference type="GeneID" id="85411412"/>
<comment type="caution">
    <text evidence="1">The sequence shown here is derived from an EMBL/GenBank/DDBJ whole genome shotgun (WGS) entry which is preliminary data.</text>
</comment>